<sequence length="116" mass="12000">MGGGKLLRRALASLALAVLLAGCTDTRPAGPPPVATPRGAELFKERCAPCHPDGSNVINPKKTLHGGVLADNGVTTPAGIVKKMRNPGPGMPRFDQSAISDADARLIAGYILATYR</sequence>
<protein>
    <submittedName>
        <fullName evidence="12">C-type cytochrome</fullName>
    </submittedName>
</protein>
<gene>
    <name evidence="12" type="ORF">JFN90_19575</name>
</gene>
<keyword evidence="4 9" id="KW-0349">Heme</keyword>
<dbReference type="Proteomes" id="UP000641025">
    <property type="component" value="Unassembled WGS sequence"/>
</dbReference>
<dbReference type="InterPro" id="IPR036909">
    <property type="entry name" value="Cyt_c-like_dom_sf"/>
</dbReference>
<keyword evidence="5 9" id="KW-0479">Metal-binding</keyword>
<comment type="caution">
    <text evidence="12">The sequence shown here is derived from an EMBL/GenBank/DDBJ whole genome shotgun (WGS) entry which is preliminary data.</text>
</comment>
<comment type="similarity">
    <text evidence="2">Belongs to the cytochrome c family. PetJ subfamily.</text>
</comment>
<name>A0ABS0YWH7_9BACT</name>
<feature type="domain" description="Cytochrome c" evidence="11">
    <location>
        <begin position="34"/>
        <end position="115"/>
    </location>
</feature>
<evidence type="ECO:0000313" key="12">
    <source>
        <dbReference type="EMBL" id="MBJ6802332.1"/>
    </source>
</evidence>
<accession>A0ABS0YWH7</accession>
<evidence type="ECO:0000256" key="9">
    <source>
        <dbReference type="PROSITE-ProRule" id="PRU00433"/>
    </source>
</evidence>
<dbReference type="EMBL" id="JAEMHK010000018">
    <property type="protein sequence ID" value="MBJ6802332.1"/>
    <property type="molecule type" value="Genomic_DNA"/>
</dbReference>
<dbReference type="Gene3D" id="1.10.760.10">
    <property type="entry name" value="Cytochrome c-like domain"/>
    <property type="match status" value="1"/>
</dbReference>
<keyword evidence="10" id="KW-0732">Signal</keyword>
<reference evidence="12 13" key="1">
    <citation type="submission" date="2020-12" db="EMBL/GenBank/DDBJ databases">
        <title>Geomonas sp. Red259, isolated from paddy soil.</title>
        <authorList>
            <person name="Xu Z."/>
            <person name="Zhang Z."/>
            <person name="Masuda Y."/>
            <person name="Itoh H."/>
            <person name="Senoo K."/>
        </authorList>
    </citation>
    <scope>NUCLEOTIDE SEQUENCE [LARGE SCALE GENOMIC DNA]</scope>
    <source>
        <strain evidence="12 13">Red259</strain>
    </source>
</reference>
<evidence type="ECO:0000256" key="10">
    <source>
        <dbReference type="SAM" id="SignalP"/>
    </source>
</evidence>
<keyword evidence="6" id="KW-0249">Electron transport</keyword>
<proteinExistence type="inferred from homology"/>
<evidence type="ECO:0000256" key="7">
    <source>
        <dbReference type="ARBA" id="ARBA00023004"/>
    </source>
</evidence>
<dbReference type="InterPro" id="IPR009056">
    <property type="entry name" value="Cyt_c-like_dom"/>
</dbReference>
<dbReference type="PROSITE" id="PS51257">
    <property type="entry name" value="PROKAR_LIPOPROTEIN"/>
    <property type="match status" value="1"/>
</dbReference>
<evidence type="ECO:0000256" key="3">
    <source>
        <dbReference type="ARBA" id="ARBA00022448"/>
    </source>
</evidence>
<dbReference type="PANTHER" id="PTHR34688:SF2">
    <property type="entry name" value="CYTOCHROME C6, CHLOROPLASTIC"/>
    <property type="match status" value="1"/>
</dbReference>
<evidence type="ECO:0000259" key="11">
    <source>
        <dbReference type="PROSITE" id="PS51007"/>
    </source>
</evidence>
<keyword evidence="3" id="KW-0813">Transport</keyword>
<dbReference type="PROSITE" id="PS51007">
    <property type="entry name" value="CYTC"/>
    <property type="match status" value="1"/>
</dbReference>
<evidence type="ECO:0000256" key="5">
    <source>
        <dbReference type="ARBA" id="ARBA00022723"/>
    </source>
</evidence>
<keyword evidence="13" id="KW-1185">Reference proteome</keyword>
<keyword evidence="8" id="KW-0793">Thylakoid</keyword>
<feature type="chain" id="PRO_5047014359" evidence="10">
    <location>
        <begin position="30"/>
        <end position="116"/>
    </location>
</feature>
<evidence type="ECO:0000256" key="2">
    <source>
        <dbReference type="ARBA" id="ARBA00009650"/>
    </source>
</evidence>
<dbReference type="InterPro" id="IPR023655">
    <property type="entry name" value="Cyt_C6"/>
</dbReference>
<dbReference type="SUPFAM" id="SSF46626">
    <property type="entry name" value="Cytochrome c"/>
    <property type="match status" value="1"/>
</dbReference>
<dbReference type="PANTHER" id="PTHR34688">
    <property type="entry name" value="CYTOCHROME C6, CHLOROPLASTIC"/>
    <property type="match status" value="1"/>
</dbReference>
<evidence type="ECO:0000256" key="8">
    <source>
        <dbReference type="ARBA" id="ARBA00023078"/>
    </source>
</evidence>
<organism evidence="12 13">
    <name type="scientific">Geomonas propionica</name>
    <dbReference type="NCBI Taxonomy" id="2798582"/>
    <lineage>
        <taxon>Bacteria</taxon>
        <taxon>Pseudomonadati</taxon>
        <taxon>Thermodesulfobacteriota</taxon>
        <taxon>Desulfuromonadia</taxon>
        <taxon>Geobacterales</taxon>
        <taxon>Geobacteraceae</taxon>
        <taxon>Geomonas</taxon>
    </lineage>
</organism>
<evidence type="ECO:0000256" key="1">
    <source>
        <dbReference type="ARBA" id="ARBA00004518"/>
    </source>
</evidence>
<feature type="signal peptide" evidence="10">
    <location>
        <begin position="1"/>
        <end position="29"/>
    </location>
</feature>
<keyword evidence="7 9" id="KW-0408">Iron</keyword>
<evidence type="ECO:0000256" key="6">
    <source>
        <dbReference type="ARBA" id="ARBA00022982"/>
    </source>
</evidence>
<evidence type="ECO:0000256" key="4">
    <source>
        <dbReference type="ARBA" id="ARBA00022617"/>
    </source>
</evidence>
<evidence type="ECO:0000313" key="13">
    <source>
        <dbReference type="Proteomes" id="UP000641025"/>
    </source>
</evidence>
<dbReference type="Pfam" id="PF13442">
    <property type="entry name" value="Cytochrome_CBB3"/>
    <property type="match status" value="1"/>
</dbReference>
<comment type="subcellular location">
    <subcellularLocation>
        <location evidence="1">Cellular thylakoid lumen</location>
    </subcellularLocation>
</comment>